<dbReference type="RefSeq" id="WP_147398731.1">
    <property type="nucleotide sequence ID" value="NZ_QRHQ01000001.1"/>
</dbReference>
<name>A0A414RJT6_9BACT</name>
<dbReference type="Proteomes" id="UP000283485">
    <property type="component" value="Unassembled WGS sequence"/>
</dbReference>
<sequence length="398" mass="45226">MSDKVYHKKILSATLLISLATCLFMSCTERLEVSSVPINYPKVINPPSLNVFIENSGSMDGYMCNGSELKDAVYSYISKLNRNTDTTKLFFINSDIIPYKKELRGFIKDLTPQSFREAGGNRANSDIGEMLKNVLESVSDTTVSIFVSDCILDLPQDAMDFFNIKKTDILNCVSDKRKDFPNLSIKILKMQSKFNGMYYYSKGHGNPVRIDDKKRPYYIWILGTNNNISFLNSKVPASEIKYGFMNEISFTPYVSVPFEVSSKGQGKVLNAVNGQYEMLIKADFRPTLKSNTEINNISNYQAYSHDITVKEVREIKAESMYSHYIRVVIKNANIKEENIRFKTPDIAQWVIDTNDTSGCDINKNMNKTTGILSLIEGVAEGYKEETINTNFKFSLKRK</sequence>
<proteinExistence type="predicted"/>
<dbReference type="PROSITE" id="PS51257">
    <property type="entry name" value="PROKAR_LIPOPROTEIN"/>
    <property type="match status" value="1"/>
</dbReference>
<gene>
    <name evidence="1" type="ORF">DW653_00875</name>
</gene>
<reference evidence="1 2" key="1">
    <citation type="submission" date="2018-08" db="EMBL/GenBank/DDBJ databases">
        <title>A genome reference for cultivated species of the human gut microbiota.</title>
        <authorList>
            <person name="Zou Y."/>
            <person name="Xue W."/>
            <person name="Luo G."/>
        </authorList>
    </citation>
    <scope>NUCLEOTIDE SEQUENCE [LARGE SCALE GENOMIC DNA]</scope>
    <source>
        <strain evidence="1 2">AM23-23</strain>
    </source>
</reference>
<evidence type="ECO:0000313" key="1">
    <source>
        <dbReference type="EMBL" id="RHF93454.1"/>
    </source>
</evidence>
<organism evidence="1 2">
    <name type="scientific">Phocaeicola plebeius</name>
    <dbReference type="NCBI Taxonomy" id="310297"/>
    <lineage>
        <taxon>Bacteria</taxon>
        <taxon>Pseudomonadati</taxon>
        <taxon>Bacteroidota</taxon>
        <taxon>Bacteroidia</taxon>
        <taxon>Bacteroidales</taxon>
        <taxon>Bacteroidaceae</taxon>
        <taxon>Phocaeicola</taxon>
    </lineage>
</organism>
<accession>A0A414RJT6</accession>
<dbReference type="EMBL" id="QRHQ01000001">
    <property type="protein sequence ID" value="RHF93454.1"/>
    <property type="molecule type" value="Genomic_DNA"/>
</dbReference>
<protein>
    <submittedName>
        <fullName evidence="1">Uncharacterized protein</fullName>
    </submittedName>
</protein>
<comment type="caution">
    <text evidence="1">The sequence shown here is derived from an EMBL/GenBank/DDBJ whole genome shotgun (WGS) entry which is preliminary data.</text>
</comment>
<dbReference type="AlphaFoldDB" id="A0A414RJT6"/>
<evidence type="ECO:0000313" key="2">
    <source>
        <dbReference type="Proteomes" id="UP000283485"/>
    </source>
</evidence>